<name>A0A2P7RBP2_9GAMM</name>
<dbReference type="InterPro" id="IPR043519">
    <property type="entry name" value="NT_sf"/>
</dbReference>
<dbReference type="EMBL" id="PXYG01000001">
    <property type="protein sequence ID" value="PSJ47658.1"/>
    <property type="molecule type" value="Genomic_DNA"/>
</dbReference>
<evidence type="ECO:0000313" key="1">
    <source>
        <dbReference type="EMBL" id="PSJ47658.1"/>
    </source>
</evidence>
<comment type="caution">
    <text evidence="1">The sequence shown here is derived from an EMBL/GenBank/DDBJ whole genome shotgun (WGS) entry which is preliminary data.</text>
</comment>
<dbReference type="Proteomes" id="UP000240243">
    <property type="component" value="Unassembled WGS sequence"/>
</dbReference>
<gene>
    <name evidence="1" type="ORF">C7H85_02170</name>
</gene>
<keyword evidence="2" id="KW-1185">Reference proteome</keyword>
<dbReference type="AlphaFoldDB" id="A0A2P7RBP2"/>
<sequence>MSLREIVVRPYCACWPGIFIQEKAAIEHALGDVGLAVHHIGSTAVPGLMAKPIIDILLVVDSLARLDRASPRLEAQGYEAKGEFGMPGRRYFPKGGLDRTHQIHAFEQGSGHIERHLAFRDYLIAFPDIAAQYQALKQRVAASCGNDLARYCQGKDDFIKTHEALALAWRARAGT</sequence>
<evidence type="ECO:0000313" key="2">
    <source>
        <dbReference type="Proteomes" id="UP000240243"/>
    </source>
</evidence>
<proteinExistence type="predicted"/>
<dbReference type="RefSeq" id="WP_106728071.1">
    <property type="nucleotide sequence ID" value="NZ_PXYG01000001.1"/>
</dbReference>
<reference evidence="1 2" key="1">
    <citation type="submission" date="2018-03" db="EMBL/GenBank/DDBJ databases">
        <title>The draft genome of Zobellella sp. 59N8.</title>
        <authorList>
            <person name="Liu L."/>
            <person name="Li L."/>
            <person name="Zhang X."/>
            <person name="Liang L."/>
            <person name="Wang T."/>
        </authorList>
    </citation>
    <scope>NUCLEOTIDE SEQUENCE [LARGE SCALE GENOMIC DNA]</scope>
    <source>
        <strain evidence="1 2">59N8</strain>
    </source>
</reference>
<dbReference type="PANTHER" id="PTHR34822:SF1">
    <property type="entry name" value="GRPB FAMILY PROTEIN"/>
    <property type="match status" value="1"/>
</dbReference>
<dbReference type="Gene3D" id="3.30.460.10">
    <property type="entry name" value="Beta Polymerase, domain 2"/>
    <property type="match status" value="1"/>
</dbReference>
<dbReference type="SUPFAM" id="SSF81301">
    <property type="entry name" value="Nucleotidyltransferase"/>
    <property type="match status" value="1"/>
</dbReference>
<dbReference type="OrthoDB" id="9799092at2"/>
<protein>
    <recommendedName>
        <fullName evidence="3">GrpB family protein</fullName>
    </recommendedName>
</protein>
<accession>A0A2P7RBP2</accession>
<dbReference type="InterPro" id="IPR007344">
    <property type="entry name" value="GrpB/CoaE"/>
</dbReference>
<organism evidence="1 2">
    <name type="scientific">Zobellella endophytica</name>
    <dbReference type="NCBI Taxonomy" id="2116700"/>
    <lineage>
        <taxon>Bacteria</taxon>
        <taxon>Pseudomonadati</taxon>
        <taxon>Pseudomonadota</taxon>
        <taxon>Gammaproteobacteria</taxon>
        <taxon>Aeromonadales</taxon>
        <taxon>Aeromonadaceae</taxon>
        <taxon>Zobellella</taxon>
    </lineage>
</organism>
<evidence type="ECO:0008006" key="3">
    <source>
        <dbReference type="Google" id="ProtNLM"/>
    </source>
</evidence>
<dbReference type="Pfam" id="PF04229">
    <property type="entry name" value="GrpB"/>
    <property type="match status" value="1"/>
</dbReference>
<dbReference type="PANTHER" id="PTHR34822">
    <property type="entry name" value="GRPB DOMAIN PROTEIN (AFU_ORTHOLOGUE AFUA_1G01530)"/>
    <property type="match status" value="1"/>
</dbReference>